<dbReference type="Gene3D" id="2.60.40.150">
    <property type="entry name" value="C2 domain"/>
    <property type="match status" value="1"/>
</dbReference>
<dbReference type="Pfam" id="PF00168">
    <property type="entry name" value="C2"/>
    <property type="match status" value="1"/>
</dbReference>
<feature type="region of interest" description="Disordered" evidence="1">
    <location>
        <begin position="150"/>
        <end position="187"/>
    </location>
</feature>
<evidence type="ECO:0000256" key="1">
    <source>
        <dbReference type="SAM" id="MobiDB-lite"/>
    </source>
</evidence>
<keyword evidence="4" id="KW-1185">Reference proteome</keyword>
<name>A0AAN7JQV4_9MYRT</name>
<dbReference type="PANTHER" id="PTHR32246:SF17">
    <property type="entry name" value="BON1-ASSOCIATED PROTEIN 2"/>
    <property type="match status" value="1"/>
</dbReference>
<gene>
    <name evidence="3" type="ORF">SAY87_020476</name>
</gene>
<reference evidence="3 4" key="1">
    <citation type="journal article" date="2023" name="Hortic Res">
        <title>Pangenome of water caltrop reveals structural variations and asymmetric subgenome divergence after allopolyploidization.</title>
        <authorList>
            <person name="Zhang X."/>
            <person name="Chen Y."/>
            <person name="Wang L."/>
            <person name="Yuan Y."/>
            <person name="Fang M."/>
            <person name="Shi L."/>
            <person name="Lu R."/>
            <person name="Comes H.P."/>
            <person name="Ma Y."/>
            <person name="Chen Y."/>
            <person name="Huang G."/>
            <person name="Zhou Y."/>
            <person name="Zheng Z."/>
            <person name="Qiu Y."/>
        </authorList>
    </citation>
    <scope>NUCLEOTIDE SEQUENCE [LARGE SCALE GENOMIC DNA]</scope>
    <source>
        <tissue evidence="3">Roots</tissue>
    </source>
</reference>
<dbReference type="InterPro" id="IPR000008">
    <property type="entry name" value="C2_dom"/>
</dbReference>
<dbReference type="CDD" id="cd04051">
    <property type="entry name" value="C2_SRC2_like"/>
    <property type="match status" value="1"/>
</dbReference>
<accession>A0AAN7JQV4</accession>
<dbReference type="SMART" id="SM00239">
    <property type="entry name" value="C2"/>
    <property type="match status" value="1"/>
</dbReference>
<comment type="caution">
    <text evidence="3">The sequence shown here is derived from an EMBL/GenBank/DDBJ whole genome shotgun (WGS) entry which is preliminary data.</text>
</comment>
<dbReference type="InterPro" id="IPR044750">
    <property type="entry name" value="C2_SRC2/BAP"/>
</dbReference>
<dbReference type="PANTHER" id="PTHR32246">
    <property type="entry name" value="INGRESSION PROTEIN FIC1"/>
    <property type="match status" value="1"/>
</dbReference>
<protein>
    <recommendedName>
        <fullName evidence="2">C2 domain-containing protein</fullName>
    </recommendedName>
</protein>
<dbReference type="PROSITE" id="PS50004">
    <property type="entry name" value="C2"/>
    <property type="match status" value="1"/>
</dbReference>
<dbReference type="Proteomes" id="UP001345219">
    <property type="component" value="Chromosome 16"/>
</dbReference>
<dbReference type="AlphaFoldDB" id="A0AAN7JQV4"/>
<feature type="domain" description="C2" evidence="2">
    <location>
        <begin position="5"/>
        <end position="127"/>
    </location>
</feature>
<evidence type="ECO:0000313" key="3">
    <source>
        <dbReference type="EMBL" id="KAK4751678.1"/>
    </source>
</evidence>
<proteinExistence type="predicted"/>
<evidence type="ECO:0000259" key="2">
    <source>
        <dbReference type="PROSITE" id="PS50004"/>
    </source>
</evidence>
<dbReference type="GO" id="GO:0006952">
    <property type="term" value="P:defense response"/>
    <property type="evidence" value="ECO:0007669"/>
    <property type="project" value="InterPro"/>
</dbReference>
<evidence type="ECO:0000313" key="4">
    <source>
        <dbReference type="Proteomes" id="UP001345219"/>
    </source>
</evidence>
<dbReference type="EMBL" id="JAXIOK010000016">
    <property type="protein sequence ID" value="KAK4751678.1"/>
    <property type="molecule type" value="Genomic_DNA"/>
</dbReference>
<organism evidence="3 4">
    <name type="scientific">Trapa incisa</name>
    <dbReference type="NCBI Taxonomy" id="236973"/>
    <lineage>
        <taxon>Eukaryota</taxon>
        <taxon>Viridiplantae</taxon>
        <taxon>Streptophyta</taxon>
        <taxon>Embryophyta</taxon>
        <taxon>Tracheophyta</taxon>
        <taxon>Spermatophyta</taxon>
        <taxon>Magnoliopsida</taxon>
        <taxon>eudicotyledons</taxon>
        <taxon>Gunneridae</taxon>
        <taxon>Pentapetalae</taxon>
        <taxon>rosids</taxon>
        <taxon>malvids</taxon>
        <taxon>Myrtales</taxon>
        <taxon>Lythraceae</taxon>
        <taxon>Trapa</taxon>
    </lineage>
</organism>
<sequence length="216" mass="24075">MNPRNKEDPCEYYMANESAGCRSLEFTVISAEDLRIKGKHVKNNVFVTVKVENFTEHMLTTKVDPECGSYPFWNQQFPVDLPLRTTFLTIEVHRRNKSSHHRGQFIGGARIPVSDFIGDYAPETFLHLLSYRLRDSVGERNGIINVSVRTRTRTRASSRSMPPANSYGRSTSSKPEMGIPAGQQRTESGVRAGAVMVTGIPIPCGIPSPCKADRSS</sequence>
<dbReference type="InterPro" id="IPR035892">
    <property type="entry name" value="C2_domain_sf"/>
</dbReference>
<dbReference type="SUPFAM" id="SSF49562">
    <property type="entry name" value="C2 domain (Calcium/lipid-binding domain, CaLB)"/>
    <property type="match status" value="1"/>
</dbReference>